<organism evidence="2 3">
    <name type="scientific">Marinococcus halophilus</name>
    <dbReference type="NCBI Taxonomy" id="1371"/>
    <lineage>
        <taxon>Bacteria</taxon>
        <taxon>Bacillati</taxon>
        <taxon>Bacillota</taxon>
        <taxon>Bacilli</taxon>
        <taxon>Bacillales</taxon>
        <taxon>Bacillaceae</taxon>
        <taxon>Marinococcus</taxon>
    </lineage>
</organism>
<feature type="transmembrane region" description="Helical" evidence="1">
    <location>
        <begin position="70"/>
        <end position="92"/>
    </location>
</feature>
<dbReference type="RefSeq" id="WP_079475377.1">
    <property type="nucleotide sequence ID" value="NZ_BJUN01000006.1"/>
</dbReference>
<dbReference type="STRING" id="1371.GCA_900166605_01556"/>
<name>A0A510Y4Z5_MARHA</name>
<evidence type="ECO:0000256" key="1">
    <source>
        <dbReference type="SAM" id="Phobius"/>
    </source>
</evidence>
<sequence>MPTRAHAYINTALAILTVYAVLLTTRLFFDTHELLVFITHPLFLILPVGLTVAGLRYFVVYIEEKNKKRFLYFLISGSAALFLLFLLFLYIISRLVAL</sequence>
<accession>A0A510Y4Z5</accession>
<evidence type="ECO:0000313" key="2">
    <source>
        <dbReference type="EMBL" id="GEK58390.1"/>
    </source>
</evidence>
<keyword evidence="1" id="KW-0472">Membrane</keyword>
<keyword evidence="3" id="KW-1185">Reference proteome</keyword>
<dbReference type="Proteomes" id="UP000321051">
    <property type="component" value="Unassembled WGS sequence"/>
</dbReference>
<gene>
    <name evidence="2" type="ORF">MHA01_12950</name>
</gene>
<reference evidence="2 3" key="1">
    <citation type="submission" date="2019-07" db="EMBL/GenBank/DDBJ databases">
        <title>Whole genome shotgun sequence of Marinococcus halophilus NBRC 102359.</title>
        <authorList>
            <person name="Hosoyama A."/>
            <person name="Uohara A."/>
            <person name="Ohji S."/>
            <person name="Ichikawa N."/>
        </authorList>
    </citation>
    <scope>NUCLEOTIDE SEQUENCE [LARGE SCALE GENOMIC DNA]</scope>
    <source>
        <strain evidence="2 3">NBRC 102359</strain>
    </source>
</reference>
<evidence type="ECO:0000313" key="3">
    <source>
        <dbReference type="Proteomes" id="UP000321051"/>
    </source>
</evidence>
<dbReference type="AlphaFoldDB" id="A0A510Y4Z5"/>
<keyword evidence="1" id="KW-1133">Transmembrane helix</keyword>
<feature type="transmembrane region" description="Helical" evidence="1">
    <location>
        <begin position="7"/>
        <end position="29"/>
    </location>
</feature>
<protein>
    <submittedName>
        <fullName evidence="2">Uncharacterized protein</fullName>
    </submittedName>
</protein>
<dbReference type="OrthoDB" id="2970358at2"/>
<dbReference type="EMBL" id="BJUN01000006">
    <property type="protein sequence ID" value="GEK58390.1"/>
    <property type="molecule type" value="Genomic_DNA"/>
</dbReference>
<keyword evidence="1" id="KW-0812">Transmembrane</keyword>
<comment type="caution">
    <text evidence="2">The sequence shown here is derived from an EMBL/GenBank/DDBJ whole genome shotgun (WGS) entry which is preliminary data.</text>
</comment>
<feature type="transmembrane region" description="Helical" evidence="1">
    <location>
        <begin position="35"/>
        <end position="58"/>
    </location>
</feature>
<proteinExistence type="predicted"/>